<dbReference type="Proteomes" id="UP000199051">
    <property type="component" value="Unassembled WGS sequence"/>
</dbReference>
<dbReference type="AlphaFoldDB" id="A0A1H9XH87"/>
<dbReference type="STRING" id="155974.SAMN04487818_11576"/>
<accession>A0A1H9XH87</accession>
<evidence type="ECO:0000313" key="2">
    <source>
        <dbReference type="Proteomes" id="UP000199051"/>
    </source>
</evidence>
<dbReference type="RefSeq" id="WP_177215868.1">
    <property type="nucleotide sequence ID" value="NZ_FOGI01000015.1"/>
</dbReference>
<keyword evidence="2" id="KW-1185">Reference proteome</keyword>
<sequence>MTGNWDDVVATIRTRMAEFVRAAQDQLRREARQLPARAESMLMTWRTEATSEAEAE</sequence>
<reference evidence="2" key="1">
    <citation type="submission" date="2016-10" db="EMBL/GenBank/DDBJ databases">
        <authorList>
            <person name="Varghese N."/>
            <person name="Submissions S."/>
        </authorList>
    </citation>
    <scope>NUCLEOTIDE SEQUENCE [LARGE SCALE GENOMIC DNA]</scope>
    <source>
        <strain evidence="2">DSM 44260</strain>
    </source>
</reference>
<proteinExistence type="predicted"/>
<dbReference type="EMBL" id="FOGI01000015">
    <property type="protein sequence ID" value="SES45401.1"/>
    <property type="molecule type" value="Genomic_DNA"/>
</dbReference>
<organism evidence="1 2">
    <name type="scientific">Actinokineospora terrae</name>
    <dbReference type="NCBI Taxonomy" id="155974"/>
    <lineage>
        <taxon>Bacteria</taxon>
        <taxon>Bacillati</taxon>
        <taxon>Actinomycetota</taxon>
        <taxon>Actinomycetes</taxon>
        <taxon>Pseudonocardiales</taxon>
        <taxon>Pseudonocardiaceae</taxon>
        <taxon>Actinokineospora</taxon>
    </lineage>
</organism>
<gene>
    <name evidence="1" type="ORF">SAMN04487818_11576</name>
</gene>
<evidence type="ECO:0000313" key="1">
    <source>
        <dbReference type="EMBL" id="SES45401.1"/>
    </source>
</evidence>
<protein>
    <submittedName>
        <fullName evidence="1">Uncharacterized protein</fullName>
    </submittedName>
</protein>
<name>A0A1H9XH87_9PSEU</name>